<protein>
    <submittedName>
        <fullName evidence="8">Thiamine pyrophosphate-binding protein</fullName>
    </submittedName>
</protein>
<feature type="domain" description="Thiamine pyrophosphate enzyme central" evidence="5">
    <location>
        <begin position="190"/>
        <end position="322"/>
    </location>
</feature>
<name>A0ABZ1IAY4_9PSEU</name>
<evidence type="ECO:0000256" key="3">
    <source>
        <dbReference type="ARBA" id="ARBA00023052"/>
    </source>
</evidence>
<evidence type="ECO:0000259" key="5">
    <source>
        <dbReference type="Pfam" id="PF00205"/>
    </source>
</evidence>
<gene>
    <name evidence="8" type="ORF">VSH64_05800</name>
</gene>
<dbReference type="InterPro" id="IPR029061">
    <property type="entry name" value="THDP-binding"/>
</dbReference>
<dbReference type="InterPro" id="IPR012000">
    <property type="entry name" value="Thiamin_PyroP_enz_cen_dom"/>
</dbReference>
<comment type="cofactor">
    <cofactor evidence="1">
        <name>thiamine diphosphate</name>
        <dbReference type="ChEBI" id="CHEBI:58937"/>
    </cofactor>
</comment>
<comment type="similarity">
    <text evidence="2 4">Belongs to the TPP enzyme family.</text>
</comment>
<evidence type="ECO:0000313" key="9">
    <source>
        <dbReference type="Proteomes" id="UP001330812"/>
    </source>
</evidence>
<evidence type="ECO:0000259" key="7">
    <source>
        <dbReference type="Pfam" id="PF02776"/>
    </source>
</evidence>
<evidence type="ECO:0000256" key="4">
    <source>
        <dbReference type="RuleBase" id="RU362132"/>
    </source>
</evidence>
<reference evidence="8 9" key="1">
    <citation type="journal article" date="2015" name="Int. J. Syst. Evol. Microbiol.">
        <title>Amycolatopsis rhabdoformis sp. nov., an actinomycete isolated from a tropical forest soil.</title>
        <authorList>
            <person name="Souza W.R."/>
            <person name="Silva R.E."/>
            <person name="Goodfellow M."/>
            <person name="Busarakam K."/>
            <person name="Figueiro F.S."/>
            <person name="Ferreira D."/>
            <person name="Rodrigues-Filho E."/>
            <person name="Moraes L.A.B."/>
            <person name="Zucchi T.D."/>
        </authorList>
    </citation>
    <scope>NUCLEOTIDE SEQUENCE [LARGE SCALE GENOMIC DNA]</scope>
    <source>
        <strain evidence="8 9">NCIMB 14900</strain>
    </source>
</reference>
<dbReference type="SUPFAM" id="SSF52467">
    <property type="entry name" value="DHS-like NAD/FAD-binding domain"/>
    <property type="match status" value="1"/>
</dbReference>
<evidence type="ECO:0000259" key="6">
    <source>
        <dbReference type="Pfam" id="PF02775"/>
    </source>
</evidence>
<feature type="domain" description="Thiamine pyrophosphate enzyme N-terminal TPP-binding" evidence="7">
    <location>
        <begin position="1"/>
        <end position="113"/>
    </location>
</feature>
<dbReference type="PANTHER" id="PTHR18968">
    <property type="entry name" value="THIAMINE PYROPHOSPHATE ENZYMES"/>
    <property type="match status" value="1"/>
</dbReference>
<sequence length="543" mass="56609">MKGYEAIPELLRRGGTTTVFSMVGNTNVPWIGHGLKTGALRLVKTRHEETAVNAAEGYSRSRGEIPVCSVTQGPGFANALNGLVSASRTHVPMLFVVGESPATKVKTTMNIDQRALCAIAGVGFHHVAFGSELEDRFTAALAAARWNGVPQVLSIADGVLAADVELAEAEADVGTGETGRHGAVPDAAAIESTVDLLASARRPLVLAGQGALLADCGEELAELAGLVGAQTGTTLRANWFFAGREGNLGLCGNWAPALVRKALAEVDVVFAVGASLNTWTTGDRQVFPAARFVRCDVDPATVPAGADPEVSLFGDAKVVVRAVLDAWRARGFTGPKPVVARPTVAEVQESVRAVDVGHDPARGLDLREVFTAFDEHLPANRVVVTDAGRSLKTLPTLVGAESARQWLIGNSFGSIGRGLGIAVGAAAARPADPVVLFCGDGGFMMAAQDLDAVRLNGLSLTVVVTNDEQLGAEVKYVDQYDLPPELIRQTLPDVTQLAAAFGGTGRVVRTREELAEAAAGPRTGLTVLDVRIDPAIDCAAALK</sequence>
<dbReference type="Pfam" id="PF02775">
    <property type="entry name" value="TPP_enzyme_C"/>
    <property type="match status" value="1"/>
</dbReference>
<dbReference type="PROSITE" id="PS00187">
    <property type="entry name" value="TPP_ENZYMES"/>
    <property type="match status" value="1"/>
</dbReference>
<dbReference type="InterPro" id="IPR012001">
    <property type="entry name" value="Thiamin_PyroP_enz_TPP-bd_dom"/>
</dbReference>
<dbReference type="EMBL" id="CP142149">
    <property type="protein sequence ID" value="WSE31621.1"/>
    <property type="molecule type" value="Genomic_DNA"/>
</dbReference>
<dbReference type="Gene3D" id="3.40.50.1220">
    <property type="entry name" value="TPP-binding domain"/>
    <property type="match status" value="1"/>
</dbReference>
<keyword evidence="3 4" id="KW-0786">Thiamine pyrophosphate</keyword>
<dbReference type="Pfam" id="PF02776">
    <property type="entry name" value="TPP_enzyme_N"/>
    <property type="match status" value="1"/>
</dbReference>
<dbReference type="SUPFAM" id="SSF52518">
    <property type="entry name" value="Thiamin diphosphate-binding fold (THDP-binding)"/>
    <property type="match status" value="2"/>
</dbReference>
<feature type="domain" description="Thiamine pyrophosphate enzyme TPP-binding" evidence="6">
    <location>
        <begin position="387"/>
        <end position="529"/>
    </location>
</feature>
<dbReference type="RefSeq" id="WP_326834428.1">
    <property type="nucleotide sequence ID" value="NZ_CP142149.1"/>
</dbReference>
<proteinExistence type="inferred from homology"/>
<evidence type="ECO:0000256" key="2">
    <source>
        <dbReference type="ARBA" id="ARBA00007812"/>
    </source>
</evidence>
<dbReference type="Pfam" id="PF00205">
    <property type="entry name" value="TPP_enzyme_M"/>
    <property type="match status" value="1"/>
</dbReference>
<dbReference type="Proteomes" id="UP001330812">
    <property type="component" value="Chromosome"/>
</dbReference>
<dbReference type="CDD" id="cd00568">
    <property type="entry name" value="TPP_enzymes"/>
    <property type="match status" value="1"/>
</dbReference>
<dbReference type="InterPro" id="IPR045229">
    <property type="entry name" value="TPP_enz"/>
</dbReference>
<dbReference type="InterPro" id="IPR029035">
    <property type="entry name" value="DHS-like_NAD/FAD-binding_dom"/>
</dbReference>
<organism evidence="8 9">
    <name type="scientific">Amycolatopsis rhabdoformis</name>
    <dbReference type="NCBI Taxonomy" id="1448059"/>
    <lineage>
        <taxon>Bacteria</taxon>
        <taxon>Bacillati</taxon>
        <taxon>Actinomycetota</taxon>
        <taxon>Actinomycetes</taxon>
        <taxon>Pseudonocardiales</taxon>
        <taxon>Pseudonocardiaceae</taxon>
        <taxon>Amycolatopsis</taxon>
    </lineage>
</organism>
<dbReference type="InterPro" id="IPR000399">
    <property type="entry name" value="TPP-bd_CS"/>
</dbReference>
<dbReference type="InterPro" id="IPR011766">
    <property type="entry name" value="TPP_enzyme_TPP-bd"/>
</dbReference>
<evidence type="ECO:0000256" key="1">
    <source>
        <dbReference type="ARBA" id="ARBA00001964"/>
    </source>
</evidence>
<keyword evidence="9" id="KW-1185">Reference proteome</keyword>
<dbReference type="Gene3D" id="3.40.50.970">
    <property type="match status" value="2"/>
</dbReference>
<dbReference type="PANTHER" id="PTHR18968:SF13">
    <property type="entry name" value="ACETOLACTATE SYNTHASE CATALYTIC SUBUNIT, MITOCHONDRIAL"/>
    <property type="match status" value="1"/>
</dbReference>
<accession>A0ABZ1IAY4</accession>
<evidence type="ECO:0000313" key="8">
    <source>
        <dbReference type="EMBL" id="WSE31621.1"/>
    </source>
</evidence>
<dbReference type="CDD" id="cd07035">
    <property type="entry name" value="TPP_PYR_POX_like"/>
    <property type="match status" value="1"/>
</dbReference>